<dbReference type="AlphaFoldDB" id="A0A8H4BDT7"/>
<evidence type="ECO:0000313" key="2">
    <source>
        <dbReference type="Proteomes" id="UP000469890"/>
    </source>
</evidence>
<reference evidence="1 2" key="1">
    <citation type="submission" date="2019-09" db="EMBL/GenBank/DDBJ databases">
        <authorList>
            <consortium name="DOE Joint Genome Institute"/>
            <person name="Mondo S.J."/>
            <person name="Navarro-Mendoza M.I."/>
            <person name="Perez-Arques C."/>
            <person name="Panchal S."/>
            <person name="Nicolas F.E."/>
            <person name="Ganguly P."/>
            <person name="Pangilinan J."/>
            <person name="Grigoriev I."/>
            <person name="Heitman J."/>
            <person name="Sanya K."/>
            <person name="Garre V."/>
        </authorList>
    </citation>
    <scope>NUCLEOTIDE SEQUENCE [LARGE SCALE GENOMIC DNA]</scope>
    <source>
        <strain evidence="1 2">MU402</strain>
    </source>
</reference>
<dbReference type="Proteomes" id="UP000469890">
    <property type="component" value="Unassembled WGS sequence"/>
</dbReference>
<proteinExistence type="predicted"/>
<feature type="non-terminal residue" evidence="1">
    <location>
        <position position="1"/>
    </location>
</feature>
<name>A0A8H4BDT7_MUCCL</name>
<dbReference type="EMBL" id="JAAECE010000006">
    <property type="protein sequence ID" value="KAF1800318.1"/>
    <property type="molecule type" value="Genomic_DNA"/>
</dbReference>
<accession>A0A8H4BDT7</accession>
<sequence length="49" mass="5736">FGRRVDLILYELSGSEEIEYSSIKFKKANARTTLLDDQQAKNIRSKQQF</sequence>
<gene>
    <name evidence="1" type="ORF">FB192DRAFT_1286744</name>
</gene>
<organism evidence="1 2">
    <name type="scientific">Mucor circinelloides f. lusitanicus</name>
    <name type="common">Mucor racemosus var. lusitanicus</name>
    <dbReference type="NCBI Taxonomy" id="29924"/>
    <lineage>
        <taxon>Eukaryota</taxon>
        <taxon>Fungi</taxon>
        <taxon>Fungi incertae sedis</taxon>
        <taxon>Mucoromycota</taxon>
        <taxon>Mucoromycotina</taxon>
        <taxon>Mucoromycetes</taxon>
        <taxon>Mucorales</taxon>
        <taxon>Mucorineae</taxon>
        <taxon>Mucoraceae</taxon>
        <taxon>Mucor</taxon>
    </lineage>
</organism>
<protein>
    <submittedName>
        <fullName evidence="1">Uncharacterized protein</fullName>
    </submittedName>
</protein>
<evidence type="ECO:0000313" key="1">
    <source>
        <dbReference type="EMBL" id="KAF1800318.1"/>
    </source>
</evidence>
<comment type="caution">
    <text evidence="1">The sequence shown here is derived from an EMBL/GenBank/DDBJ whole genome shotgun (WGS) entry which is preliminary data.</text>
</comment>